<dbReference type="EMBL" id="KV895079">
    <property type="protein sequence ID" value="OON17641.1"/>
    <property type="molecule type" value="Genomic_DNA"/>
</dbReference>
<reference evidence="1 2" key="1">
    <citation type="submission" date="2015-03" db="EMBL/GenBank/DDBJ databases">
        <title>Draft genome of the nematode, Opisthorchis viverrini.</title>
        <authorList>
            <person name="Mitreva M."/>
        </authorList>
    </citation>
    <scope>NUCLEOTIDE SEQUENCE [LARGE SCALE GENOMIC DNA]</scope>
    <source>
        <strain evidence="1">Khon Kaen</strain>
    </source>
</reference>
<proteinExistence type="predicted"/>
<name>A0A1S8WTB9_OPIVI</name>
<gene>
    <name evidence="1" type="ORF">X801_06519</name>
</gene>
<keyword evidence="2" id="KW-1185">Reference proteome</keyword>
<dbReference type="Proteomes" id="UP000243686">
    <property type="component" value="Unassembled WGS sequence"/>
</dbReference>
<protein>
    <submittedName>
        <fullName evidence="1">Uncharacterized protein</fullName>
    </submittedName>
</protein>
<dbReference type="AlphaFoldDB" id="A0A1S8WTB9"/>
<evidence type="ECO:0000313" key="2">
    <source>
        <dbReference type="Proteomes" id="UP000243686"/>
    </source>
</evidence>
<accession>A0A1S8WTB9</accession>
<organism evidence="1 2">
    <name type="scientific">Opisthorchis viverrini</name>
    <name type="common">Southeast Asian liver fluke</name>
    <dbReference type="NCBI Taxonomy" id="6198"/>
    <lineage>
        <taxon>Eukaryota</taxon>
        <taxon>Metazoa</taxon>
        <taxon>Spiralia</taxon>
        <taxon>Lophotrochozoa</taxon>
        <taxon>Platyhelminthes</taxon>
        <taxon>Trematoda</taxon>
        <taxon>Digenea</taxon>
        <taxon>Opisthorchiida</taxon>
        <taxon>Opisthorchiata</taxon>
        <taxon>Opisthorchiidae</taxon>
        <taxon>Opisthorchis</taxon>
    </lineage>
</organism>
<sequence>MDYLENMAARDEICKICWNSKQKCAYQKTPSQIPGTFQQNALCTYGTKNLHTAEVNLCGIGIYVFVDKEESSNRRCGNEVSVEFPTTIVGCMAEKNVTVENLSPFPF</sequence>
<evidence type="ECO:0000313" key="1">
    <source>
        <dbReference type="EMBL" id="OON17641.1"/>
    </source>
</evidence>